<dbReference type="Proteomes" id="UP001163324">
    <property type="component" value="Chromosome 6"/>
</dbReference>
<proteinExistence type="predicted"/>
<organism evidence="1 2">
    <name type="scientific">Trichothecium roseum</name>
    <dbReference type="NCBI Taxonomy" id="47278"/>
    <lineage>
        <taxon>Eukaryota</taxon>
        <taxon>Fungi</taxon>
        <taxon>Dikarya</taxon>
        <taxon>Ascomycota</taxon>
        <taxon>Pezizomycotina</taxon>
        <taxon>Sordariomycetes</taxon>
        <taxon>Hypocreomycetidae</taxon>
        <taxon>Hypocreales</taxon>
        <taxon>Hypocreales incertae sedis</taxon>
        <taxon>Trichothecium</taxon>
    </lineage>
</organism>
<accession>A0ACC0UWQ2</accession>
<evidence type="ECO:0000313" key="1">
    <source>
        <dbReference type="EMBL" id="KAI9898097.1"/>
    </source>
</evidence>
<evidence type="ECO:0000313" key="2">
    <source>
        <dbReference type="Proteomes" id="UP001163324"/>
    </source>
</evidence>
<reference evidence="1" key="1">
    <citation type="submission" date="2022-10" db="EMBL/GenBank/DDBJ databases">
        <title>Complete Genome of Trichothecium roseum strain YXFP-22015, a Plant Pathogen Isolated from Citrus.</title>
        <authorList>
            <person name="Wang Y."/>
            <person name="Zhu L."/>
        </authorList>
    </citation>
    <scope>NUCLEOTIDE SEQUENCE</scope>
    <source>
        <strain evidence="1">YXFP-22015</strain>
    </source>
</reference>
<keyword evidence="2" id="KW-1185">Reference proteome</keyword>
<dbReference type="EMBL" id="CM047945">
    <property type="protein sequence ID" value="KAI9898097.1"/>
    <property type="molecule type" value="Genomic_DNA"/>
</dbReference>
<name>A0ACC0UWQ2_9HYPO</name>
<gene>
    <name evidence="1" type="ORF">N3K66_006457</name>
</gene>
<comment type="caution">
    <text evidence="1">The sequence shown here is derived from an EMBL/GenBank/DDBJ whole genome shotgun (WGS) entry which is preliminary data.</text>
</comment>
<protein>
    <submittedName>
        <fullName evidence="1">Uncharacterized protein</fullName>
    </submittedName>
</protein>
<sequence>MTTETDSLGKADKDSDDVSITSSIIEEWDEDQDWDVDDILAEGIIGGEVKYLTQWTGYPLADAGWEPRKNLMTETVKDWKEQKRLQKSGALKKFDLTLWQQARLDKIRGKITRHNERNAKRRRLGLAPTELPSSYPYELQHMAQPLSTWIHPTEELDSNNGDDAESLMSLFESDGQEQDVLPTALQGHGQFRMNGAAKAREASALDHSSSSTTMERRASMSELDKQSMKLLPNLRPEKSKLPRSHTALTISAARNMTPGLGKPSQAAIGNVFTGGKVRKARRTLGQKETDAGTAMKQLSYRRANLLNKRSRDRENAAPAQMHRNLISLNHNQPTAPKPATDNNVQPIDDKAQDLSTKEIHDQLESFTVQSKTKEDDTTDLQTSAGDRVAAPSSLRESASNPRGLKKRKSVTWRETPEIHEFDPAMPDNDSSLEPLADNEPSLFVQSQTTEEDADVEVITTKFPKVTAAFQPPSPPRGAKHSLAKPCLLGPEATTKIDMTFEWTQMGDLGSWYTEFERQSTVTFTHTCLGLDVTSREHVLSGMSQNVLIIGEVSCSFDDRDKAESASKKLRLVGGGMICHHELYCILVFPTKCEQWEGLELSLGIRGQNAKGNPFYCCIFKPWPGIDPWLLPNTDPSRELLIDKAIPSGLNWLLRLDCAGLLPFPCPKKDLSKLEECSYFLMFPQAGLVEAKSLAQWIAMSMKEVPKCRVFDSFVPGGWDEFCEVTKRRGNGVVIIDEDAVGHLRLIPRLSDILKVSPGICTFWIFQRSLEAWRRYPAEEPMASIGDLNFAPVLTSGRIFLLTPSFMHSEPQKLHAFLKFFWKYCTNRMHPRLFGKLVLPANYECFMSELNRTHMAGDVFSSKDAEASVKAWDYLARIQNPWGGSPGDEFLVAAPESIDPFDEQSLVNWFGWWSLQNLDQYSCAYVIGSSRFMRDERMSARVATPAWDIAVQQNADAAHESERWMTHELDMRNEASSKPPTVLSTTIVRPAELADRLRQLWMQGKGRKGVGMTLYIFPIAYWHTDMAIQMGDIRSEYKTYKDWFKFTLPLTLVQQRRATNTVGGFFYTITTKWKPGMQADKDAPRRPWLAFFRPVNPHMERWSATELFIWDSAYRGQAIEDASELIPAQRELINHVKEANKLKNPDQLLNRVWIGGNQSNNHPDMSLYHRALSYLEYLSDGVRECLPPSLPELREQGWSMIKFSGKKIGSHPADVDPAPAPAPRSVAHRAVFYPPRGYGYSDPTQAVNFFWKHSVNARWRGEETSFVLGLSSTMSWYGMQQREGRDFSHITVEPWPTIFKELGIPESGEDTGVDE</sequence>